<comment type="caution">
    <text evidence="3">The sequence shown here is derived from an EMBL/GenBank/DDBJ whole genome shotgun (WGS) entry which is preliminary data.</text>
</comment>
<evidence type="ECO:0000313" key="3">
    <source>
        <dbReference type="EMBL" id="PIL28660.1"/>
    </source>
</evidence>
<dbReference type="STRING" id="1077348.A0A2G8S4G1"/>
<name>A0A2G8S4G1_9APHY</name>
<protein>
    <submittedName>
        <fullName evidence="3">Uncharacterized protein</fullName>
    </submittedName>
</protein>
<evidence type="ECO:0000256" key="2">
    <source>
        <dbReference type="SAM" id="Phobius"/>
    </source>
</evidence>
<reference evidence="3 4" key="1">
    <citation type="journal article" date="2015" name="Sci. Rep.">
        <title>Chromosome-level genome map provides insights into diverse defense mechanisms in the medicinal fungus Ganoderma sinense.</title>
        <authorList>
            <person name="Zhu Y."/>
            <person name="Xu J."/>
            <person name="Sun C."/>
            <person name="Zhou S."/>
            <person name="Xu H."/>
            <person name="Nelson D.R."/>
            <person name="Qian J."/>
            <person name="Song J."/>
            <person name="Luo H."/>
            <person name="Xiang L."/>
            <person name="Li Y."/>
            <person name="Xu Z."/>
            <person name="Ji A."/>
            <person name="Wang L."/>
            <person name="Lu S."/>
            <person name="Hayward A."/>
            <person name="Sun W."/>
            <person name="Li X."/>
            <person name="Schwartz D.C."/>
            <person name="Wang Y."/>
            <person name="Chen S."/>
        </authorList>
    </citation>
    <scope>NUCLEOTIDE SEQUENCE [LARGE SCALE GENOMIC DNA]</scope>
    <source>
        <strain evidence="3 4">ZZ0214-1</strain>
    </source>
</reference>
<feature type="transmembrane region" description="Helical" evidence="2">
    <location>
        <begin position="240"/>
        <end position="263"/>
    </location>
</feature>
<gene>
    <name evidence="3" type="ORF">GSI_08703</name>
</gene>
<keyword evidence="2" id="KW-0812">Transmembrane</keyword>
<sequence length="479" mass="49714">MLTAVCVHLLSIANKPQLGLRAATLAPHLEILALAVGCSMLLSRTALPFILTNLVSALGDPSPPSTVVSLTSTVKAQVAMLTPVNFPPNITLCEPVNFTWTGGTPPYWLYVYGDVSGKLVAQNTTGIPTTWFVWIPDIPAVPGSSLRFQIGDSATHTTVSLSQLVGSESEGSSCLGSSSTAAAATASSTVVVTSPGQSTGPSHSTNDDSDTTPSSSQPTTVSQSAAIPVGTHRGERLSRAAVAGIAAAATFVGIAIVVLAWFATVSARRKRRVRLELEPGQADFDASPYPCTCPITTSTTSGHASGGVPLSQIPPNSTTLDLVNQSPPVPPPATTDSESERGYSVMADVGGPRLGGASPVSRRPSLEMATDPLSSAMGNLGLSQPEVLVNLNRLPHQAQELGRKRGWVPVAPHPRELAELRVECDGVTVLGVSDSEGMRTNRGALEPEHGVRHSLGRAEVNGWEVRSPSDGTALPPYAP</sequence>
<dbReference type="OrthoDB" id="3362246at2759"/>
<dbReference type="AlphaFoldDB" id="A0A2G8S4G1"/>
<dbReference type="Proteomes" id="UP000230002">
    <property type="component" value="Unassembled WGS sequence"/>
</dbReference>
<keyword evidence="2" id="KW-0472">Membrane</keyword>
<dbReference type="EMBL" id="AYKW01000023">
    <property type="protein sequence ID" value="PIL28660.1"/>
    <property type="molecule type" value="Genomic_DNA"/>
</dbReference>
<organism evidence="3 4">
    <name type="scientific">Ganoderma sinense ZZ0214-1</name>
    <dbReference type="NCBI Taxonomy" id="1077348"/>
    <lineage>
        <taxon>Eukaryota</taxon>
        <taxon>Fungi</taxon>
        <taxon>Dikarya</taxon>
        <taxon>Basidiomycota</taxon>
        <taxon>Agaricomycotina</taxon>
        <taxon>Agaricomycetes</taxon>
        <taxon>Polyporales</taxon>
        <taxon>Polyporaceae</taxon>
        <taxon>Ganoderma</taxon>
    </lineage>
</organism>
<accession>A0A2G8S4G1</accession>
<proteinExistence type="predicted"/>
<feature type="region of interest" description="Disordered" evidence="1">
    <location>
        <begin position="188"/>
        <end position="230"/>
    </location>
</feature>
<keyword evidence="4" id="KW-1185">Reference proteome</keyword>
<keyword evidence="2" id="KW-1133">Transmembrane helix</keyword>
<evidence type="ECO:0000256" key="1">
    <source>
        <dbReference type="SAM" id="MobiDB-lite"/>
    </source>
</evidence>
<feature type="compositionally biased region" description="Low complexity" evidence="1">
    <location>
        <begin position="211"/>
        <end position="224"/>
    </location>
</feature>
<evidence type="ECO:0000313" key="4">
    <source>
        <dbReference type="Proteomes" id="UP000230002"/>
    </source>
</evidence>